<accession>A0A1B9I7W0</accession>
<organism evidence="2">
    <name type="scientific">Kwoniella pini CBS 10737</name>
    <dbReference type="NCBI Taxonomy" id="1296096"/>
    <lineage>
        <taxon>Eukaryota</taxon>
        <taxon>Fungi</taxon>
        <taxon>Dikarya</taxon>
        <taxon>Basidiomycota</taxon>
        <taxon>Agaricomycotina</taxon>
        <taxon>Tremellomycetes</taxon>
        <taxon>Tremellales</taxon>
        <taxon>Cryptococcaceae</taxon>
        <taxon>Kwoniella</taxon>
    </lineage>
</organism>
<dbReference type="EMBL" id="KV700115">
    <property type="protein sequence ID" value="OCF51579.1"/>
    <property type="molecule type" value="Genomic_DNA"/>
</dbReference>
<dbReference type="InterPro" id="IPR013108">
    <property type="entry name" value="Amidohydro_3"/>
</dbReference>
<gene>
    <name evidence="2" type="ORF">I206_02294</name>
    <name evidence="3" type="ORF">I206_104756</name>
</gene>
<dbReference type="Gene3D" id="3.20.20.140">
    <property type="entry name" value="Metal-dependent hydrolases"/>
    <property type="match status" value="1"/>
</dbReference>
<reference evidence="2" key="3">
    <citation type="submission" date="2016-07" db="EMBL/GenBank/DDBJ databases">
        <title>Evolution of pathogenesis and genome organization in the Tremellales.</title>
        <authorList>
            <person name="Cuomo C."/>
            <person name="Litvintseva A."/>
            <person name="Heitman J."/>
            <person name="Chen Y."/>
            <person name="Sun S."/>
            <person name="Springer D."/>
            <person name="Dromer F."/>
            <person name="Young S."/>
            <person name="Zeng Q."/>
            <person name="Chapman S."/>
            <person name="Gujja S."/>
            <person name="Saif S."/>
            <person name="Birren B."/>
        </authorList>
    </citation>
    <scope>NUCLEOTIDE SEQUENCE</scope>
    <source>
        <strain evidence="2">CBS 10737</strain>
    </source>
</reference>
<reference evidence="2" key="1">
    <citation type="submission" date="2013-07" db="EMBL/GenBank/DDBJ databases">
        <title>The Genome Sequence of Cryptococcus pinus CBS10737.</title>
        <authorList>
            <consortium name="The Broad Institute Genome Sequencing Platform"/>
            <person name="Cuomo C."/>
            <person name="Litvintseva A."/>
            <person name="Chen Y."/>
            <person name="Heitman J."/>
            <person name="Sun S."/>
            <person name="Springer D."/>
            <person name="Dromer F."/>
            <person name="Young S.K."/>
            <person name="Zeng Q."/>
            <person name="Gargeya S."/>
            <person name="Fitzgerald M."/>
            <person name="Abouelleil A."/>
            <person name="Alvarado L."/>
            <person name="Berlin A.M."/>
            <person name="Chapman S.B."/>
            <person name="Dewar J."/>
            <person name="Goldberg J."/>
            <person name="Griggs A."/>
            <person name="Gujja S."/>
            <person name="Hansen M."/>
            <person name="Howarth C."/>
            <person name="Imamovic A."/>
            <person name="Larimer J."/>
            <person name="McCowan C."/>
            <person name="Murphy C."/>
            <person name="Pearson M."/>
            <person name="Priest M."/>
            <person name="Roberts A."/>
            <person name="Saif S."/>
            <person name="Shea T."/>
            <person name="Sykes S."/>
            <person name="Wortman J."/>
            <person name="Nusbaum C."/>
            <person name="Birren B."/>
        </authorList>
    </citation>
    <scope>NUCLEOTIDE SEQUENCE [LARGE SCALE GENOMIC DNA]</scope>
    <source>
        <strain evidence="2">CBS 10737</strain>
    </source>
</reference>
<dbReference type="SUPFAM" id="SSF51338">
    <property type="entry name" value="Composite domain of metallo-dependent hydrolases"/>
    <property type="match status" value="1"/>
</dbReference>
<dbReference type="CDD" id="cd01300">
    <property type="entry name" value="YtcJ_like"/>
    <property type="match status" value="1"/>
</dbReference>
<dbReference type="STRING" id="1296096.A0A1B9I7W0"/>
<feature type="domain" description="Amidohydrolase 3" evidence="1">
    <location>
        <begin position="53"/>
        <end position="546"/>
    </location>
</feature>
<dbReference type="InterPro" id="IPR032466">
    <property type="entry name" value="Metal_Hydrolase"/>
</dbReference>
<evidence type="ECO:0000259" key="1">
    <source>
        <dbReference type="Pfam" id="PF07969"/>
    </source>
</evidence>
<evidence type="ECO:0000313" key="2">
    <source>
        <dbReference type="EMBL" id="OCF51579.1"/>
    </source>
</evidence>
<dbReference type="OrthoDB" id="3501663at2759"/>
<dbReference type="SUPFAM" id="SSF51556">
    <property type="entry name" value="Metallo-dependent hydrolases"/>
    <property type="match status" value="1"/>
</dbReference>
<dbReference type="PANTHER" id="PTHR22642:SF20">
    <property type="entry name" value="AMIDOHYDROLASE 3 DOMAIN-CONTAINING PROTEIN"/>
    <property type="match status" value="1"/>
</dbReference>
<dbReference type="InterPro" id="IPR033932">
    <property type="entry name" value="YtcJ-like"/>
</dbReference>
<dbReference type="PANTHER" id="PTHR22642">
    <property type="entry name" value="IMIDAZOLONEPROPIONASE"/>
    <property type="match status" value="1"/>
</dbReference>
<dbReference type="Gene3D" id="2.30.40.10">
    <property type="entry name" value="Urease, subunit C, domain 1"/>
    <property type="match status" value="1"/>
</dbReference>
<dbReference type="Gene3D" id="3.10.310.70">
    <property type="match status" value="1"/>
</dbReference>
<keyword evidence="4" id="KW-1185">Reference proteome</keyword>
<sequence length="552" mass="60437">MTVSRQLFTNGRIFTSNKDDSTLHEAFVINGNTVEYVGSTQEAKRICSNSEQATDLGGRVVLPGIIDAHTHLIQFGSSFTKVNMLGLDAVAIQKALVQAREARPDSDYLLGKAFLFDAVGKPPHRKILDEVIPDIPVFIESADLHSCWLNSKAIEVMGITPDTPNPVGGEFVKDDQGELTGLFLETAVADYVWPYTASLLTLEDRLNLLDIAFEAYLATGVTALADMAMEEQDLKALEEYHRVKPGGIPIPVHAYWIVSPKGSPKDHLEIVRNAASHRDRLAKLNIPLIINGIKIISDGVVDSCTAYLSKPYADGSLPGPIWTLEQLKPVIALADSLELQTAVHAIGDAASSSALDAFEYALAQNQSRPAPRFRIEHLEVVSKESIKRLTNLGIVASLQPVHADPIYVPNWRKQLGEDERCDRAFPWTEYHHSHVAFGSDAPTAPHHPFPNLYTATTRRSGVDPKIPPPTDERILSLDKFNLKLDTAIRYYTAGSAYSLRVGDSKGQLKPGSSADFCVLSIDPFADGVETLREAQAGVLQTWVGGKSMWTKA</sequence>
<evidence type="ECO:0000313" key="3">
    <source>
        <dbReference type="EMBL" id="WWC70804.1"/>
    </source>
</evidence>
<protein>
    <recommendedName>
        <fullName evidence="1">Amidohydrolase 3 domain-containing protein</fullName>
    </recommendedName>
</protein>
<dbReference type="KEGG" id="kpin:30170663"/>
<evidence type="ECO:0000313" key="4">
    <source>
        <dbReference type="Proteomes" id="UP000094020"/>
    </source>
</evidence>
<name>A0A1B9I7W0_9TREE</name>
<dbReference type="GeneID" id="30170663"/>
<dbReference type="EMBL" id="CP144524">
    <property type="protein sequence ID" value="WWC70804.1"/>
    <property type="molecule type" value="Genomic_DNA"/>
</dbReference>
<dbReference type="Pfam" id="PF07969">
    <property type="entry name" value="Amidohydro_3"/>
    <property type="match status" value="1"/>
</dbReference>
<proteinExistence type="predicted"/>
<dbReference type="GO" id="GO:0016810">
    <property type="term" value="F:hydrolase activity, acting on carbon-nitrogen (but not peptide) bonds"/>
    <property type="evidence" value="ECO:0007669"/>
    <property type="project" value="InterPro"/>
</dbReference>
<dbReference type="InterPro" id="IPR011059">
    <property type="entry name" value="Metal-dep_hydrolase_composite"/>
</dbReference>
<dbReference type="AlphaFoldDB" id="A0A1B9I7W0"/>
<reference evidence="3" key="2">
    <citation type="submission" date="2013-07" db="EMBL/GenBank/DDBJ databases">
        <authorList>
            <consortium name="The Broad Institute Genome Sequencing Platform"/>
            <person name="Cuomo C."/>
            <person name="Litvintseva A."/>
            <person name="Chen Y."/>
            <person name="Heitman J."/>
            <person name="Sun S."/>
            <person name="Springer D."/>
            <person name="Dromer F."/>
            <person name="Young S.K."/>
            <person name="Zeng Q."/>
            <person name="Gargeya S."/>
            <person name="Fitzgerald M."/>
            <person name="Abouelleil A."/>
            <person name="Alvarado L."/>
            <person name="Berlin A.M."/>
            <person name="Chapman S.B."/>
            <person name="Dewar J."/>
            <person name="Goldberg J."/>
            <person name="Griggs A."/>
            <person name="Gujja S."/>
            <person name="Hansen M."/>
            <person name="Howarth C."/>
            <person name="Imamovic A."/>
            <person name="Larimer J."/>
            <person name="McCowan C."/>
            <person name="Murphy C."/>
            <person name="Pearson M."/>
            <person name="Priest M."/>
            <person name="Roberts A."/>
            <person name="Saif S."/>
            <person name="Shea T."/>
            <person name="Sykes S."/>
            <person name="Wortman J."/>
            <person name="Nusbaum C."/>
            <person name="Birren B."/>
        </authorList>
    </citation>
    <scope>NUCLEOTIDE SEQUENCE</scope>
    <source>
        <strain evidence="3">CBS 10737</strain>
    </source>
</reference>
<reference evidence="3" key="4">
    <citation type="submission" date="2024-02" db="EMBL/GenBank/DDBJ databases">
        <title>Comparative genomics of Cryptococcus and Kwoniella reveals pathogenesis evolution and contrasting modes of karyotype evolution via chromosome fusion or intercentromeric recombination.</title>
        <authorList>
            <person name="Coelho M.A."/>
            <person name="David-Palma M."/>
            <person name="Shea T."/>
            <person name="Bowers K."/>
            <person name="McGinley-Smith S."/>
            <person name="Mohammad A.W."/>
            <person name="Gnirke A."/>
            <person name="Yurkov A.M."/>
            <person name="Nowrousian M."/>
            <person name="Sun S."/>
            <person name="Cuomo C.A."/>
            <person name="Heitman J."/>
        </authorList>
    </citation>
    <scope>NUCLEOTIDE SEQUENCE</scope>
    <source>
        <strain evidence="3">CBS 10737</strain>
    </source>
</reference>
<dbReference type="RefSeq" id="XP_019012798.1">
    <property type="nucleotide sequence ID" value="XM_019154058.1"/>
</dbReference>
<dbReference type="Proteomes" id="UP000094020">
    <property type="component" value="Chromosome 6"/>
</dbReference>